<dbReference type="InterPro" id="IPR001375">
    <property type="entry name" value="Peptidase_S9_cat"/>
</dbReference>
<dbReference type="AlphaFoldDB" id="C5CG09"/>
<dbReference type="FunFam" id="3.40.50.1820:FF:000028">
    <property type="entry name" value="S9 family peptidase"/>
    <property type="match status" value="1"/>
</dbReference>
<evidence type="ECO:0000313" key="7">
    <source>
        <dbReference type="Proteomes" id="UP000002382"/>
    </source>
</evidence>
<dbReference type="Pfam" id="PF07676">
    <property type="entry name" value="PD40"/>
    <property type="match status" value="1"/>
</dbReference>
<sequence>MDRISLTDLYRYVSLGNIEFLPEGKKFIFVRKRMDKKQNKYYSDIWIMDVSGRNRRQLTFGKFDSSPKISPDGKLLAFTSKREKDSQGTELYILPLDGGESKLVKTIEGGVQSLEWIDNTKLAFVSAVRPDGKAPEKEPPEKKVYEIERIPFLGNGAGFTDGRYGHAFLLDINSGKLERLTEGETHVRGVSPSPDGRKLAVVMLDNPEQRPIWASLYVIDLKTRDRIRLFNDKVSVMYAEWKDNDNLYALITDFKKGFATNPKVAIARVPTKRTRTIFDGDLSFFNSLNSDVRGVGGRQIRVHNGSLYFITTDGPKAVIKSVDNKGKLSTVLDVNASIDCFDIAPDGTIVFTMMNPTYPLEIYKSKKGKIRKLTSFNGWIRKYRLSEPEGFKVEASDGKVIDAWIMKPVEFEEGKKYPTILEIHGGPKTAYGYGFIHEFQLLAASGYAVLFCNPRGSDGYGSEFADIRGHYGERDFQDIMEVVEYAVNNFDFVDADRLGVTGGSYGGFMTNWIVGHTDIFKAAVSQRSISNFISFYGTTDIGYFFAEDQIGGNFWENLEGYIRQSPLYYAPNVETPLLLIHSLEDYRCWVPEAMQFFTVLRRLGKEAKMVLFPKENHELSRSGLPVHREKRLRAILDWFESHLKVRKGDTE</sequence>
<comment type="similarity">
    <text evidence="1">Belongs to the peptidase S9C family.</text>
</comment>
<accession>C5CG09</accession>
<protein>
    <submittedName>
        <fullName evidence="6">Peptidase S9 prolyl oligopeptidase active site domain protein</fullName>
    </submittedName>
</protein>
<evidence type="ECO:0000256" key="1">
    <source>
        <dbReference type="ARBA" id="ARBA00010040"/>
    </source>
</evidence>
<dbReference type="InterPro" id="IPR011659">
    <property type="entry name" value="WD40"/>
</dbReference>
<name>C5CG09_KOSOT</name>
<feature type="domain" description="Peptidase S9 prolyl oligopeptidase catalytic" evidence="5">
    <location>
        <begin position="435"/>
        <end position="644"/>
    </location>
</feature>
<dbReference type="Proteomes" id="UP000002382">
    <property type="component" value="Chromosome"/>
</dbReference>
<dbReference type="InterPro" id="IPR011042">
    <property type="entry name" value="6-blade_b-propeller_TolB-like"/>
</dbReference>
<organism evidence="6 7">
    <name type="scientific">Kosmotoga olearia (strain ATCC BAA-1733 / DSM 21960 / TBF 19.5.1)</name>
    <dbReference type="NCBI Taxonomy" id="521045"/>
    <lineage>
        <taxon>Bacteria</taxon>
        <taxon>Thermotogati</taxon>
        <taxon>Thermotogota</taxon>
        <taxon>Thermotogae</taxon>
        <taxon>Kosmotogales</taxon>
        <taxon>Kosmotogaceae</taxon>
        <taxon>Kosmotoga</taxon>
    </lineage>
</organism>
<evidence type="ECO:0000256" key="4">
    <source>
        <dbReference type="ARBA" id="ARBA00022825"/>
    </source>
</evidence>
<dbReference type="EMBL" id="CP001634">
    <property type="protein sequence ID" value="ACR80503.1"/>
    <property type="molecule type" value="Genomic_DNA"/>
</dbReference>
<evidence type="ECO:0000313" key="6">
    <source>
        <dbReference type="EMBL" id="ACR80503.1"/>
    </source>
</evidence>
<evidence type="ECO:0000256" key="3">
    <source>
        <dbReference type="ARBA" id="ARBA00022801"/>
    </source>
</evidence>
<keyword evidence="2" id="KW-0645">Protease</keyword>
<dbReference type="InterPro" id="IPR029058">
    <property type="entry name" value="AB_hydrolase_fold"/>
</dbReference>
<dbReference type="RefSeq" id="WP_015869147.1">
    <property type="nucleotide sequence ID" value="NC_012785.1"/>
</dbReference>
<proteinExistence type="inferred from homology"/>
<dbReference type="SUPFAM" id="SSF53474">
    <property type="entry name" value="alpha/beta-Hydrolases"/>
    <property type="match status" value="1"/>
</dbReference>
<keyword evidence="3" id="KW-0378">Hydrolase</keyword>
<dbReference type="SUPFAM" id="SSF82171">
    <property type="entry name" value="DPP6 N-terminal domain-like"/>
    <property type="match status" value="1"/>
</dbReference>
<dbReference type="eggNOG" id="COG1506">
    <property type="taxonomic scope" value="Bacteria"/>
</dbReference>
<dbReference type="GO" id="GO:0004252">
    <property type="term" value="F:serine-type endopeptidase activity"/>
    <property type="evidence" value="ECO:0007669"/>
    <property type="project" value="TreeGrafter"/>
</dbReference>
<dbReference type="Gene3D" id="3.40.50.1820">
    <property type="entry name" value="alpha/beta hydrolase"/>
    <property type="match status" value="1"/>
</dbReference>
<dbReference type="STRING" id="521045.Kole_1821"/>
<gene>
    <name evidence="6" type="ordered locus">Kole_1821</name>
</gene>
<keyword evidence="4" id="KW-0720">Serine protease</keyword>
<dbReference type="KEGG" id="kol:Kole_1821"/>
<evidence type="ECO:0000256" key="2">
    <source>
        <dbReference type="ARBA" id="ARBA00022670"/>
    </source>
</evidence>
<dbReference type="Pfam" id="PF00326">
    <property type="entry name" value="Peptidase_S9"/>
    <property type="match status" value="1"/>
</dbReference>
<dbReference type="GO" id="GO:0006508">
    <property type="term" value="P:proteolysis"/>
    <property type="evidence" value="ECO:0007669"/>
    <property type="project" value="UniProtKB-KW"/>
</dbReference>
<dbReference type="MEROPS" id="S09.071"/>
<dbReference type="eggNOG" id="COG0823">
    <property type="taxonomic scope" value="Bacteria"/>
</dbReference>
<dbReference type="HOGENOM" id="CLU_008615_2_1_0"/>
<dbReference type="PANTHER" id="PTHR42776:SF27">
    <property type="entry name" value="DIPEPTIDYL PEPTIDASE FAMILY MEMBER 6"/>
    <property type="match status" value="1"/>
</dbReference>
<reference evidence="6 7" key="2">
    <citation type="journal article" date="2011" name="J. Bacteriol.">
        <title>Genome Sequence of Kosmotoga olearia Strain TBF 19.5.1, a Thermophilic Bacterium with a Wide Growth Temperature Range, Isolated from the Troll B Oil Platform in the North Sea.</title>
        <authorList>
            <person name="Swithers K.S."/>
            <person name="Dipippo J.L."/>
            <person name="Bruce D.C."/>
            <person name="Detter C."/>
            <person name="Tapia R."/>
            <person name="Han S."/>
            <person name="Goodwin L.A."/>
            <person name="Han J."/>
            <person name="Woyke T."/>
            <person name="Pitluck S."/>
            <person name="Pennacchio L."/>
            <person name="Nolan M."/>
            <person name="Mikhailova N."/>
            <person name="Land M.L."/>
            <person name="Nesbo C.L."/>
            <person name="Gogarten J.P."/>
            <person name="Noll K.M."/>
        </authorList>
    </citation>
    <scope>NUCLEOTIDE SEQUENCE [LARGE SCALE GENOMIC DNA]</scope>
    <source>
        <strain evidence="7">ATCC BAA-1733 / DSM 21960 / TBF 19.5.1</strain>
    </source>
</reference>
<evidence type="ECO:0000259" key="5">
    <source>
        <dbReference type="Pfam" id="PF00326"/>
    </source>
</evidence>
<keyword evidence="7" id="KW-1185">Reference proteome</keyword>
<dbReference type="Gene3D" id="2.120.10.30">
    <property type="entry name" value="TolB, C-terminal domain"/>
    <property type="match status" value="2"/>
</dbReference>
<dbReference type="OrthoDB" id="108903at2"/>
<reference evidence="6 7" key="1">
    <citation type="submission" date="2009-06" db="EMBL/GenBank/DDBJ databases">
        <title>Complete sequence of Thermotogales bacterium TBF 19.5.1.</title>
        <authorList>
            <consortium name="US DOE Joint Genome Institute"/>
            <person name="Lucas S."/>
            <person name="Copeland A."/>
            <person name="Lapidus A."/>
            <person name="Glavina del Rio T."/>
            <person name="Tice H."/>
            <person name="Bruce D."/>
            <person name="Goodwin L."/>
            <person name="Pitluck S."/>
            <person name="Chertkov O."/>
            <person name="Brettin T."/>
            <person name="Detter J.C."/>
            <person name="Han C."/>
            <person name="Schmutz J."/>
            <person name="Larimer F."/>
            <person name="Land M."/>
            <person name="Hauser L."/>
            <person name="Kyrpides N."/>
            <person name="Ovchinnikova G."/>
            <person name="Noll K."/>
        </authorList>
    </citation>
    <scope>NUCLEOTIDE SEQUENCE [LARGE SCALE GENOMIC DNA]</scope>
    <source>
        <strain evidence="7">ATCC BAA-1733 / DSM 21960 / TBF 19.5.1</strain>
    </source>
</reference>
<dbReference type="PANTHER" id="PTHR42776">
    <property type="entry name" value="SERINE PEPTIDASE S9 FAMILY MEMBER"/>
    <property type="match status" value="1"/>
</dbReference>